<organism evidence="7 8">
    <name type="scientific">Natrarchaeobius chitinivorans</name>
    <dbReference type="NCBI Taxonomy" id="1679083"/>
    <lineage>
        <taxon>Archaea</taxon>
        <taxon>Methanobacteriati</taxon>
        <taxon>Methanobacteriota</taxon>
        <taxon>Stenosarchaea group</taxon>
        <taxon>Halobacteria</taxon>
        <taxon>Halobacteriales</taxon>
        <taxon>Natrialbaceae</taxon>
        <taxon>Natrarchaeobius</taxon>
    </lineage>
</organism>
<keyword evidence="8" id="KW-1185">Reference proteome</keyword>
<dbReference type="AlphaFoldDB" id="A0A3N6MDQ2"/>
<evidence type="ECO:0000256" key="4">
    <source>
        <dbReference type="ARBA" id="ARBA00022840"/>
    </source>
</evidence>
<dbReference type="EMBL" id="REFZ01000069">
    <property type="protein sequence ID" value="RQG93701.1"/>
    <property type="molecule type" value="Genomic_DNA"/>
</dbReference>
<evidence type="ECO:0000256" key="1">
    <source>
        <dbReference type="ARBA" id="ARBA00006184"/>
    </source>
</evidence>
<keyword evidence="3" id="KW-0547">Nucleotide-binding</keyword>
<dbReference type="InterPro" id="IPR055237">
    <property type="entry name" value="Cdc6_lid"/>
</dbReference>
<dbReference type="GO" id="GO:0006260">
    <property type="term" value="P:DNA replication"/>
    <property type="evidence" value="ECO:0007669"/>
    <property type="project" value="UniProtKB-KW"/>
</dbReference>
<comment type="similarity">
    <text evidence="1">Belongs to the CDC6/cdc18 family.</text>
</comment>
<evidence type="ECO:0000313" key="7">
    <source>
        <dbReference type="EMBL" id="RQG93701.1"/>
    </source>
</evidence>
<dbReference type="Pfam" id="PF22703">
    <property type="entry name" value="Cdc6_lid"/>
    <property type="match status" value="1"/>
</dbReference>
<feature type="domain" description="AAA+ ATPase" evidence="6">
    <location>
        <begin position="41"/>
        <end position="184"/>
    </location>
</feature>
<dbReference type="SUPFAM" id="SSF52540">
    <property type="entry name" value="P-loop containing nucleoside triphosphate hydrolases"/>
    <property type="match status" value="1"/>
</dbReference>
<gene>
    <name evidence="7" type="ORF">EA472_22450</name>
</gene>
<dbReference type="Gene3D" id="3.40.50.300">
    <property type="entry name" value="P-loop containing nucleotide triphosphate hydrolases"/>
    <property type="match status" value="1"/>
</dbReference>
<dbReference type="OrthoDB" id="270161at2157"/>
<dbReference type="InterPro" id="IPR027417">
    <property type="entry name" value="P-loop_NTPase"/>
</dbReference>
<evidence type="ECO:0000256" key="5">
    <source>
        <dbReference type="SAM" id="MobiDB-lite"/>
    </source>
</evidence>
<keyword evidence="2" id="KW-0235">DNA replication</keyword>
<name>A0A3N6MDQ2_NATCH</name>
<dbReference type="PANTHER" id="PTHR10763">
    <property type="entry name" value="CELL DIVISION CONTROL PROTEIN 6-RELATED"/>
    <property type="match status" value="1"/>
</dbReference>
<proteinExistence type="inferred from homology"/>
<evidence type="ECO:0000313" key="8">
    <source>
        <dbReference type="Proteomes" id="UP000281431"/>
    </source>
</evidence>
<dbReference type="InterPro" id="IPR050311">
    <property type="entry name" value="ORC1/CDC6"/>
</dbReference>
<protein>
    <submittedName>
        <fullName evidence="7">AAA family ATPase</fullName>
    </submittedName>
</protein>
<dbReference type="InterPro" id="IPR003593">
    <property type="entry name" value="AAA+_ATPase"/>
</dbReference>
<feature type="region of interest" description="Disordered" evidence="5">
    <location>
        <begin position="325"/>
        <end position="347"/>
    </location>
</feature>
<dbReference type="PANTHER" id="PTHR10763:SF22">
    <property type="entry name" value="ORC1-TYPE DNA REPLICATION PROTEIN"/>
    <property type="match status" value="1"/>
</dbReference>
<dbReference type="GO" id="GO:0016887">
    <property type="term" value="F:ATP hydrolysis activity"/>
    <property type="evidence" value="ECO:0007669"/>
    <property type="project" value="InterPro"/>
</dbReference>
<dbReference type="InterPro" id="IPR049945">
    <property type="entry name" value="AAA_22"/>
</dbReference>
<sequence length="347" mass="39326">MIVDSDVLNDERVPDRELVVHRRDDLESILEEYRLSARQDPTRNLFITGPTGVGKTMLARLSLQLIQEQTGARTAYVDCWTDYTRSEIIYAIGKDVLETPVHRDTMSVDDVLRQLRQLPGQYRHVVLDEADQIAETDVLRDLHTCPDIQLVLIAHTEEDLWATVPDHIRSRISAGPVLTLEKYDATQLADVLEERANRAFGRRVIGQKLLERIASAADGDARVAIAALREAGQNADGDDSARSIEPRHIQRAIPNAREAIHDRSVDRLNDDQTVLYEIICEKGVISPGELYDEYRDRVDEPRVERTLRSYMRKLEHYDVVESRGNGKAKRFQPGNVDFEADSAVGGH</sequence>
<dbReference type="SMART" id="SM00382">
    <property type="entry name" value="AAA"/>
    <property type="match status" value="1"/>
</dbReference>
<dbReference type="Gene3D" id="1.10.8.60">
    <property type="match status" value="1"/>
</dbReference>
<comment type="caution">
    <text evidence="7">The sequence shown here is derived from an EMBL/GenBank/DDBJ whole genome shotgun (WGS) entry which is preliminary data.</text>
</comment>
<evidence type="ECO:0000259" key="6">
    <source>
        <dbReference type="SMART" id="SM00382"/>
    </source>
</evidence>
<dbReference type="Proteomes" id="UP000281431">
    <property type="component" value="Unassembled WGS sequence"/>
</dbReference>
<dbReference type="Pfam" id="PF13401">
    <property type="entry name" value="AAA_22"/>
    <property type="match status" value="1"/>
</dbReference>
<evidence type="ECO:0000256" key="2">
    <source>
        <dbReference type="ARBA" id="ARBA00022705"/>
    </source>
</evidence>
<evidence type="ECO:0000256" key="3">
    <source>
        <dbReference type="ARBA" id="ARBA00022741"/>
    </source>
</evidence>
<dbReference type="GO" id="GO:0005524">
    <property type="term" value="F:ATP binding"/>
    <property type="evidence" value="ECO:0007669"/>
    <property type="project" value="UniProtKB-KW"/>
</dbReference>
<accession>A0A3N6MDQ2</accession>
<reference evidence="7 8" key="1">
    <citation type="submission" date="2018-10" db="EMBL/GenBank/DDBJ databases">
        <title>Natrarchaeobius chitinivorans gen. nov., sp. nov., and Natrarchaeobius haloalkaliphilus sp. nov., alkaliphilic, chitin-utilizing haloarchaea from hypersaline alkaline lakes.</title>
        <authorList>
            <person name="Sorokin D.Y."/>
            <person name="Elcheninov A.G."/>
            <person name="Kostrikina N.A."/>
            <person name="Bale N.J."/>
            <person name="Sinninghe Damste J.S."/>
            <person name="Khijniak T.V."/>
            <person name="Kublanov I.V."/>
            <person name="Toshchakov S.V."/>
        </authorList>
    </citation>
    <scope>NUCLEOTIDE SEQUENCE [LARGE SCALE GENOMIC DNA]</scope>
    <source>
        <strain evidence="7 8">AArcht7</strain>
    </source>
</reference>
<keyword evidence="4" id="KW-0067">ATP-binding</keyword>